<evidence type="ECO:0000256" key="1">
    <source>
        <dbReference type="ARBA" id="ARBA00022499"/>
    </source>
</evidence>
<dbReference type="PANTHER" id="PTHR21359:SF1">
    <property type="entry name" value="DUF5577 DOMAIN-CONTAINING PROTEIN"/>
    <property type="match status" value="1"/>
</dbReference>
<feature type="compositionally biased region" description="Polar residues" evidence="4">
    <location>
        <begin position="374"/>
        <end position="384"/>
    </location>
</feature>
<dbReference type="PANTHER" id="PTHR21359">
    <property type="entry name" value="DUF5577 DOMAIN-CONTAINING PROTEIN"/>
    <property type="match status" value="1"/>
</dbReference>
<accession>A0A7J8CE92</accession>
<feature type="region of interest" description="Disordered" evidence="4">
    <location>
        <begin position="302"/>
        <end position="328"/>
    </location>
</feature>
<protein>
    <recommendedName>
        <fullName evidence="6">DUF5577 domain-containing protein</fullName>
    </recommendedName>
</protein>
<dbReference type="Proteomes" id="UP000593571">
    <property type="component" value="Unassembled WGS sequence"/>
</dbReference>
<reference evidence="7 8" key="1">
    <citation type="journal article" date="2020" name="Nature">
        <title>Six reference-quality genomes reveal evolution of bat adaptations.</title>
        <authorList>
            <person name="Jebb D."/>
            <person name="Huang Z."/>
            <person name="Pippel M."/>
            <person name="Hughes G.M."/>
            <person name="Lavrichenko K."/>
            <person name="Devanna P."/>
            <person name="Winkler S."/>
            <person name="Jermiin L.S."/>
            <person name="Skirmuntt E.C."/>
            <person name="Katzourakis A."/>
            <person name="Burkitt-Gray L."/>
            <person name="Ray D.A."/>
            <person name="Sullivan K.A.M."/>
            <person name="Roscito J.G."/>
            <person name="Kirilenko B.M."/>
            <person name="Davalos L.M."/>
            <person name="Corthals A.P."/>
            <person name="Power M.L."/>
            <person name="Jones G."/>
            <person name="Ransome R.D."/>
            <person name="Dechmann D.K.N."/>
            <person name="Locatelli A.G."/>
            <person name="Puechmaille S.J."/>
            <person name="Fedrigo O."/>
            <person name="Jarvis E.D."/>
            <person name="Hiller M."/>
            <person name="Vernes S.C."/>
            <person name="Myers E.W."/>
            <person name="Teeling E.C."/>
        </authorList>
    </citation>
    <scope>NUCLEOTIDE SEQUENCE [LARGE SCALE GENOMIC DNA]</scope>
    <source>
        <strain evidence="7">MRouAeg1</strain>
        <tissue evidence="7">Muscle</tissue>
    </source>
</reference>
<comment type="caution">
    <text evidence="7">The sequence shown here is derived from an EMBL/GenBank/DDBJ whole genome shotgun (WGS) entry which is preliminary data.</text>
</comment>
<feature type="chain" id="PRO_5029740488" description="DUF5577 domain-containing protein" evidence="5">
    <location>
        <begin position="41"/>
        <end position="414"/>
    </location>
</feature>
<proteinExistence type="predicted"/>
<dbReference type="InterPro" id="IPR041477">
    <property type="entry name" value="DUF5577"/>
</dbReference>
<feature type="region of interest" description="Disordered" evidence="4">
    <location>
        <begin position="372"/>
        <end position="414"/>
    </location>
</feature>
<dbReference type="GO" id="GO:0005634">
    <property type="term" value="C:nucleus"/>
    <property type="evidence" value="ECO:0007669"/>
    <property type="project" value="TreeGrafter"/>
</dbReference>
<feature type="compositionally biased region" description="Pro residues" evidence="4">
    <location>
        <begin position="391"/>
        <end position="400"/>
    </location>
</feature>
<evidence type="ECO:0000256" key="2">
    <source>
        <dbReference type="ARBA" id="ARBA00022553"/>
    </source>
</evidence>
<keyword evidence="1" id="KW-1017">Isopeptide bond</keyword>
<evidence type="ECO:0000256" key="3">
    <source>
        <dbReference type="ARBA" id="ARBA00022843"/>
    </source>
</evidence>
<dbReference type="CDD" id="cd09531">
    <property type="entry name" value="SAM_CS047"/>
    <property type="match status" value="1"/>
</dbReference>
<keyword evidence="2" id="KW-0597">Phosphoprotein</keyword>
<dbReference type="InterPro" id="IPR040772">
    <property type="entry name" value="C19orf47_SAM"/>
</dbReference>
<dbReference type="Gene3D" id="1.10.150.50">
    <property type="entry name" value="Transcription Factor, Ets-1"/>
    <property type="match status" value="1"/>
</dbReference>
<evidence type="ECO:0000256" key="5">
    <source>
        <dbReference type="SAM" id="SignalP"/>
    </source>
</evidence>
<sequence>MVRAKHSAQGLAFDKHLIRGSCCLWLWFLWLFSKETNVNNEPCPPPATSEWIQFFKEAGIPPGPAVNYAVMFVDNRIQKSMLLDLNKEIMNELGVTVVGDIIAILKHAKVVHRQDMCKAATESVPCSPSPIPGEVRRGTSSAASRMIANSLNRDSPPGTPPRRPDTSTSKISVTVSNKMAAKSAKAAVLARREEESLAVPTKRRRVTAEMEGKYIINMPKGTTPRTRKILEQQQAAKGLHRTSVFDRLGAETKADTTTGNKPTGVFSRLGATPEMDEDLAWDSDNDSSSSVLQYAGVLKKLGRGPAKASPRPALTVKAKATSSAMTTADTPTLRRLALSARPSSRLRIERKPEALSKVSIIQRLGKAALVPEAQDSQVTSTKSPTVRCVLPDPPAPPATQRPPRRQWRRACRDC</sequence>
<evidence type="ECO:0000256" key="4">
    <source>
        <dbReference type="SAM" id="MobiDB-lite"/>
    </source>
</evidence>
<feature type="region of interest" description="Disordered" evidence="4">
    <location>
        <begin position="122"/>
        <end position="171"/>
    </location>
</feature>
<dbReference type="InterPro" id="IPR039161">
    <property type="entry name" value="C19orf47-like"/>
</dbReference>
<evidence type="ECO:0000313" key="7">
    <source>
        <dbReference type="EMBL" id="KAF6409161.1"/>
    </source>
</evidence>
<name>A0A7J8CE92_ROUAE</name>
<evidence type="ECO:0000259" key="6">
    <source>
        <dbReference type="Pfam" id="PF17740"/>
    </source>
</evidence>
<feature type="compositionally biased region" description="Basic residues" evidence="4">
    <location>
        <begin position="402"/>
        <end position="414"/>
    </location>
</feature>
<dbReference type="SUPFAM" id="SSF47769">
    <property type="entry name" value="SAM/Pointed domain"/>
    <property type="match status" value="1"/>
</dbReference>
<keyword evidence="5" id="KW-0732">Signal</keyword>
<evidence type="ECO:0000313" key="8">
    <source>
        <dbReference type="Proteomes" id="UP000593571"/>
    </source>
</evidence>
<dbReference type="EMBL" id="JACASE010000014">
    <property type="protein sequence ID" value="KAF6409161.1"/>
    <property type="molecule type" value="Genomic_DNA"/>
</dbReference>
<feature type="signal peptide" evidence="5">
    <location>
        <begin position="1"/>
        <end position="40"/>
    </location>
</feature>
<keyword evidence="8" id="KW-1185">Reference proteome</keyword>
<keyword evidence="3" id="KW-0832">Ubl conjugation</keyword>
<dbReference type="Pfam" id="PF18017">
    <property type="entry name" value="SAM_4"/>
    <property type="match status" value="1"/>
</dbReference>
<feature type="compositionally biased region" description="Low complexity" evidence="4">
    <location>
        <begin position="315"/>
        <end position="328"/>
    </location>
</feature>
<dbReference type="InterPro" id="IPR013761">
    <property type="entry name" value="SAM/pointed_sf"/>
</dbReference>
<dbReference type="Pfam" id="PF17740">
    <property type="entry name" value="DUF5577"/>
    <property type="match status" value="1"/>
</dbReference>
<feature type="domain" description="DUF5577" evidence="6">
    <location>
        <begin position="133"/>
        <end position="384"/>
    </location>
</feature>
<organism evidence="7 8">
    <name type="scientific">Rousettus aegyptiacus</name>
    <name type="common">Egyptian fruit bat</name>
    <name type="synonym">Pteropus aegyptiacus</name>
    <dbReference type="NCBI Taxonomy" id="9407"/>
    <lineage>
        <taxon>Eukaryota</taxon>
        <taxon>Metazoa</taxon>
        <taxon>Chordata</taxon>
        <taxon>Craniata</taxon>
        <taxon>Vertebrata</taxon>
        <taxon>Euteleostomi</taxon>
        <taxon>Mammalia</taxon>
        <taxon>Eutheria</taxon>
        <taxon>Laurasiatheria</taxon>
        <taxon>Chiroptera</taxon>
        <taxon>Yinpterochiroptera</taxon>
        <taxon>Pteropodoidea</taxon>
        <taxon>Pteropodidae</taxon>
        <taxon>Rousettinae</taxon>
        <taxon>Rousettus</taxon>
    </lineage>
</organism>
<gene>
    <name evidence="7" type="ORF">HJG63_001746</name>
</gene>
<dbReference type="FunFam" id="1.10.150.50:FF:000041">
    <property type="entry name" value="Chromosome 19 C19orf47 homolog"/>
    <property type="match status" value="1"/>
</dbReference>
<dbReference type="AlphaFoldDB" id="A0A7J8CE92"/>
<feature type="compositionally biased region" description="Polar residues" evidence="4">
    <location>
        <begin position="138"/>
        <end position="153"/>
    </location>
</feature>